<dbReference type="InterPro" id="IPR011006">
    <property type="entry name" value="CheY-like_superfamily"/>
</dbReference>
<dbReference type="GO" id="GO:0000160">
    <property type="term" value="P:phosphorelay signal transduction system"/>
    <property type="evidence" value="ECO:0007669"/>
    <property type="project" value="InterPro"/>
</dbReference>
<evidence type="ECO:0000259" key="3">
    <source>
        <dbReference type="PROSITE" id="PS50110"/>
    </source>
</evidence>
<dbReference type="EMBL" id="QUOV01000001">
    <property type="protein sequence ID" value="REL35323.1"/>
    <property type="molecule type" value="Genomic_DNA"/>
</dbReference>
<dbReference type="PANTHER" id="PTHR44591">
    <property type="entry name" value="STRESS RESPONSE REGULATOR PROTEIN 1"/>
    <property type="match status" value="1"/>
</dbReference>
<dbReference type="PANTHER" id="PTHR44591:SF3">
    <property type="entry name" value="RESPONSE REGULATORY DOMAIN-CONTAINING PROTEIN"/>
    <property type="match status" value="1"/>
</dbReference>
<evidence type="ECO:0000313" key="5">
    <source>
        <dbReference type="Proteomes" id="UP000256999"/>
    </source>
</evidence>
<feature type="modified residue" description="4-aspartylphosphate" evidence="2">
    <location>
        <position position="56"/>
    </location>
</feature>
<dbReference type="AlphaFoldDB" id="A0A3E0UFE8"/>
<name>A0A3E0UFE8_9GAMM</name>
<accession>A0A3E0UFE8</accession>
<reference evidence="4 5" key="1">
    <citation type="submission" date="2018-08" db="EMBL/GenBank/DDBJ databases">
        <title>Thalassotalea euphylliae genome.</title>
        <authorList>
            <person name="Summers S."/>
            <person name="Rice S.A."/>
            <person name="Freckelton M.L."/>
            <person name="Nedved B.T."/>
            <person name="Hadfield M.G."/>
        </authorList>
    </citation>
    <scope>NUCLEOTIDE SEQUENCE [LARGE SCALE GENOMIC DNA]</scope>
    <source>
        <strain evidence="4 5">H2</strain>
    </source>
</reference>
<organism evidence="4 5">
    <name type="scientific">Thalassotalea euphylliae</name>
    <dbReference type="NCBI Taxonomy" id="1655234"/>
    <lineage>
        <taxon>Bacteria</taxon>
        <taxon>Pseudomonadati</taxon>
        <taxon>Pseudomonadota</taxon>
        <taxon>Gammaproteobacteria</taxon>
        <taxon>Alteromonadales</taxon>
        <taxon>Colwelliaceae</taxon>
        <taxon>Thalassotalea</taxon>
    </lineage>
</organism>
<dbReference type="InterPro" id="IPR050595">
    <property type="entry name" value="Bact_response_regulator"/>
</dbReference>
<dbReference type="InterPro" id="IPR001789">
    <property type="entry name" value="Sig_transdc_resp-reg_receiver"/>
</dbReference>
<dbReference type="RefSeq" id="WP_115999997.1">
    <property type="nucleotide sequence ID" value="NZ_QUOV01000001.1"/>
</dbReference>
<dbReference type="Gene3D" id="3.40.50.2300">
    <property type="match status" value="1"/>
</dbReference>
<protein>
    <submittedName>
        <fullName evidence="4">Response regulator</fullName>
    </submittedName>
</protein>
<dbReference type="Proteomes" id="UP000256999">
    <property type="component" value="Unassembled WGS sequence"/>
</dbReference>
<dbReference type="Pfam" id="PF00072">
    <property type="entry name" value="Response_reg"/>
    <property type="match status" value="1"/>
</dbReference>
<gene>
    <name evidence="4" type="ORF">DXX92_08140</name>
</gene>
<dbReference type="OrthoDB" id="5696993at2"/>
<dbReference type="SUPFAM" id="SSF52172">
    <property type="entry name" value="CheY-like"/>
    <property type="match status" value="1"/>
</dbReference>
<evidence type="ECO:0000313" key="4">
    <source>
        <dbReference type="EMBL" id="REL35323.1"/>
    </source>
</evidence>
<comment type="caution">
    <text evidence="4">The sequence shown here is derived from an EMBL/GenBank/DDBJ whole genome shotgun (WGS) entry which is preliminary data.</text>
</comment>
<feature type="domain" description="Response regulatory" evidence="3">
    <location>
        <begin position="7"/>
        <end position="122"/>
    </location>
</feature>
<dbReference type="SMART" id="SM00448">
    <property type="entry name" value="REC"/>
    <property type="match status" value="1"/>
</dbReference>
<keyword evidence="1 2" id="KW-0597">Phosphoprotein</keyword>
<proteinExistence type="predicted"/>
<sequence>MTESKKTVLIIDDDSQYLELLAECLETVFTVEVADSLSLGEAKIEQHGKFDIALVDEYIGQEVGSEWIKKCVDSQRGAESFVLYSGLATEEAILKGLECGADDFLAKPISLITLSQKLEKLINYQDKIHDFESELMSKDRVINVSMAQASKYGACMQLTSRLNQCFSFEEIRDQVFSFFYSMNLHGCIAFYPLQEKPLFYSSKNGLCSPVEIGVMELLKVKPRLYRFGTRTIFNHPLVSILVLNLEEGAIDTDIYIDALASVIECIGARMAFITYKNSLVEVQEQIQQAVVKTKKMIEISKHHQQEVMNEIVQNMGMSFHVLDMSEDQETYLTDLVHKALKKHTQDDVNFLEVTQLLDQALGSVDSLKSLNQQQTVVEDFDEDDELF</sequence>
<evidence type="ECO:0000256" key="2">
    <source>
        <dbReference type="PROSITE-ProRule" id="PRU00169"/>
    </source>
</evidence>
<evidence type="ECO:0000256" key="1">
    <source>
        <dbReference type="ARBA" id="ARBA00022553"/>
    </source>
</evidence>
<dbReference type="PROSITE" id="PS50110">
    <property type="entry name" value="RESPONSE_REGULATORY"/>
    <property type="match status" value="1"/>
</dbReference>